<protein>
    <submittedName>
        <fullName evidence="2">Uncharacterized protein</fullName>
    </submittedName>
</protein>
<evidence type="ECO:0000313" key="4">
    <source>
        <dbReference type="Proteomes" id="UP000077755"/>
    </source>
</evidence>
<dbReference type="Pfam" id="PF13432">
    <property type="entry name" value="TPR_16"/>
    <property type="match status" value="1"/>
</dbReference>
<evidence type="ECO:0000313" key="3">
    <source>
        <dbReference type="EMBL" id="WOH13224.1"/>
    </source>
</evidence>
<name>A0A175YQ43_DAUCS</name>
<reference evidence="2" key="1">
    <citation type="journal article" date="2016" name="Nat. Genet.">
        <title>A high-quality carrot genome assembly provides new insights into carotenoid accumulation and asterid genome evolution.</title>
        <authorList>
            <person name="Iorizzo M."/>
            <person name="Ellison S."/>
            <person name="Senalik D."/>
            <person name="Zeng P."/>
            <person name="Satapoomin P."/>
            <person name="Huang J."/>
            <person name="Bowman M."/>
            <person name="Iovene M."/>
            <person name="Sanseverino W."/>
            <person name="Cavagnaro P."/>
            <person name="Yildiz M."/>
            <person name="Macko-Podgorni A."/>
            <person name="Moranska E."/>
            <person name="Grzebelus E."/>
            <person name="Grzebelus D."/>
            <person name="Ashrafi H."/>
            <person name="Zheng Z."/>
            <person name="Cheng S."/>
            <person name="Spooner D."/>
            <person name="Van Deynze A."/>
            <person name="Simon P."/>
        </authorList>
    </citation>
    <scope>NUCLEOTIDE SEQUENCE [LARGE SCALE GENOMIC DNA]</scope>
    <source>
        <tissue evidence="2">Leaf</tissue>
    </source>
</reference>
<feature type="coiled-coil region" evidence="1">
    <location>
        <begin position="191"/>
        <end position="218"/>
    </location>
</feature>
<keyword evidence="1" id="KW-0175">Coiled coil</keyword>
<dbReference type="Gene3D" id="1.25.40.10">
    <property type="entry name" value="Tetratricopeptide repeat domain"/>
    <property type="match status" value="2"/>
</dbReference>
<dbReference type="EMBL" id="CP093350">
    <property type="protein sequence ID" value="WOH13224.1"/>
    <property type="molecule type" value="Genomic_DNA"/>
</dbReference>
<accession>A0A175YQ43</accession>
<dbReference type="PANTHER" id="PTHR36350:SF3">
    <property type="entry name" value="TRANSMEMBRANE PROTEIN"/>
    <property type="match status" value="1"/>
</dbReference>
<sequence>MALNSPLMMKFNLSRFRIKPKGLVAPPLNLSHTLSKPVRTTSPVVQSINAKTSSHELVFRSLRNTAVVIVFAASVMGKFQGLVSRAETKPIMTEEVTSQEETKTLVSEAIETLKQLLEQRYEARDFEESIRISRELISAQPERVEWKIALATVFKQMGDIEKAFGVLDEVLAENPTEPHALFESAAWMSFEGKEEEALERLEKALMIAKEKNNATEIRDVRLIIAQITFLQKKPDEALKSYNELEKEDPSDIRIVFLKGLLYYCTKRNAEATEQFDKYFELIPNAPPPVGDGYMTTLPKIRPPGI</sequence>
<evidence type="ECO:0000256" key="1">
    <source>
        <dbReference type="SAM" id="Coils"/>
    </source>
</evidence>
<dbReference type="KEGG" id="dcr:108198516"/>
<dbReference type="InterPro" id="IPR019734">
    <property type="entry name" value="TPR_rpt"/>
</dbReference>
<dbReference type="AlphaFoldDB" id="A0A175YQ43"/>
<organism evidence="2">
    <name type="scientific">Daucus carota subsp. sativus</name>
    <name type="common">Carrot</name>
    <dbReference type="NCBI Taxonomy" id="79200"/>
    <lineage>
        <taxon>Eukaryota</taxon>
        <taxon>Viridiplantae</taxon>
        <taxon>Streptophyta</taxon>
        <taxon>Embryophyta</taxon>
        <taxon>Tracheophyta</taxon>
        <taxon>Spermatophyta</taxon>
        <taxon>Magnoliopsida</taxon>
        <taxon>eudicotyledons</taxon>
        <taxon>Gunneridae</taxon>
        <taxon>Pentapetalae</taxon>
        <taxon>asterids</taxon>
        <taxon>campanulids</taxon>
        <taxon>Apiales</taxon>
        <taxon>Apiaceae</taxon>
        <taxon>Apioideae</taxon>
        <taxon>Scandiceae</taxon>
        <taxon>Daucinae</taxon>
        <taxon>Daucus</taxon>
        <taxon>Daucus sect. Daucus</taxon>
    </lineage>
</organism>
<dbReference type="SUPFAM" id="SSF48452">
    <property type="entry name" value="TPR-like"/>
    <property type="match status" value="1"/>
</dbReference>
<dbReference type="SMART" id="SM00028">
    <property type="entry name" value="TPR"/>
    <property type="match status" value="3"/>
</dbReference>
<gene>
    <name evidence="2" type="ORF">DCAR_026849</name>
    <name evidence="3" type="ORF">DCAR_0832733</name>
</gene>
<dbReference type="OMA" id="FENSILM"/>
<dbReference type="PANTHER" id="PTHR36350">
    <property type="entry name" value="TRANSMEMBRANE PROTEIN"/>
    <property type="match status" value="1"/>
</dbReference>
<evidence type="ECO:0000313" key="2">
    <source>
        <dbReference type="EMBL" id="KZM85729.1"/>
    </source>
</evidence>
<proteinExistence type="predicted"/>
<dbReference type="OrthoDB" id="1856606at2759"/>
<keyword evidence="4" id="KW-1185">Reference proteome</keyword>
<dbReference type="Gramene" id="KZM85729">
    <property type="protein sequence ID" value="KZM85729"/>
    <property type="gene ID" value="DCAR_026849"/>
</dbReference>
<dbReference type="InterPro" id="IPR011990">
    <property type="entry name" value="TPR-like_helical_dom_sf"/>
</dbReference>
<reference evidence="3" key="2">
    <citation type="submission" date="2022-03" db="EMBL/GenBank/DDBJ databases">
        <title>Draft title - Genomic analysis of global carrot germplasm unveils the trajectory of domestication and the origin of high carotenoid orange carrot.</title>
        <authorList>
            <person name="Iorizzo M."/>
            <person name="Ellison S."/>
            <person name="Senalik D."/>
            <person name="Macko-Podgorni A."/>
            <person name="Grzebelus D."/>
            <person name="Bostan H."/>
            <person name="Rolling W."/>
            <person name="Curaba J."/>
            <person name="Simon P."/>
        </authorList>
    </citation>
    <scope>NUCLEOTIDE SEQUENCE</scope>
    <source>
        <tissue evidence="3">Leaf</tissue>
    </source>
</reference>
<dbReference type="EMBL" id="LNRQ01000008">
    <property type="protein sequence ID" value="KZM85729.1"/>
    <property type="molecule type" value="Genomic_DNA"/>
</dbReference>
<dbReference type="Proteomes" id="UP000077755">
    <property type="component" value="Chromosome 8"/>
</dbReference>